<dbReference type="GeneID" id="113513454"/>
<comment type="function">
    <text evidence="5">Involved in transvection phenomena (= synapsis-dependent gene expression), where the synaptic pairing of chromosomes carrying genes with which zeste interacts influences the expression of these genes. Zeste binds to DNA and stimulates transcription from a nearby promoter.</text>
</comment>
<dbReference type="FunCoup" id="A0A6J1WGP0">
    <property type="interactions" value="6"/>
</dbReference>
<evidence type="ECO:0000256" key="3">
    <source>
        <dbReference type="ARBA" id="ARBA00023015"/>
    </source>
</evidence>
<evidence type="ECO:0000259" key="7">
    <source>
        <dbReference type="Pfam" id="PF13873"/>
    </source>
</evidence>
<dbReference type="RefSeq" id="XP_026753249.2">
    <property type="nucleotide sequence ID" value="XM_026897448.3"/>
</dbReference>
<evidence type="ECO:0000256" key="1">
    <source>
        <dbReference type="ARBA" id="ARBA00011764"/>
    </source>
</evidence>
<feature type="coiled-coil region" evidence="6">
    <location>
        <begin position="224"/>
        <end position="258"/>
    </location>
</feature>
<organism evidence="8 9">
    <name type="scientific">Galleria mellonella</name>
    <name type="common">Greater wax moth</name>
    <dbReference type="NCBI Taxonomy" id="7137"/>
    <lineage>
        <taxon>Eukaryota</taxon>
        <taxon>Metazoa</taxon>
        <taxon>Ecdysozoa</taxon>
        <taxon>Arthropoda</taxon>
        <taxon>Hexapoda</taxon>
        <taxon>Insecta</taxon>
        <taxon>Pterygota</taxon>
        <taxon>Neoptera</taxon>
        <taxon>Endopterygota</taxon>
        <taxon>Lepidoptera</taxon>
        <taxon>Glossata</taxon>
        <taxon>Ditrysia</taxon>
        <taxon>Pyraloidea</taxon>
        <taxon>Pyralidae</taxon>
        <taxon>Galleriinae</taxon>
        <taxon>Galleria</taxon>
    </lineage>
</organism>
<name>A0A6J1WGP0_GALME</name>
<evidence type="ECO:0000256" key="5">
    <source>
        <dbReference type="ARBA" id="ARBA00025466"/>
    </source>
</evidence>
<feature type="domain" description="Myb/SANT-like DNA-binding" evidence="7">
    <location>
        <begin position="7"/>
        <end position="83"/>
    </location>
</feature>
<keyword evidence="6" id="KW-0175">Coiled coil</keyword>
<evidence type="ECO:0000256" key="2">
    <source>
        <dbReference type="ARBA" id="ARBA00016807"/>
    </source>
</evidence>
<dbReference type="AlphaFoldDB" id="A0A6J1WGP0"/>
<keyword evidence="4" id="KW-0804">Transcription</keyword>
<evidence type="ECO:0000313" key="8">
    <source>
        <dbReference type="Proteomes" id="UP001652740"/>
    </source>
</evidence>
<dbReference type="InterPro" id="IPR028002">
    <property type="entry name" value="Myb_DNA-bind_5"/>
</dbReference>
<reference evidence="9" key="1">
    <citation type="submission" date="2025-08" db="UniProtKB">
        <authorList>
            <consortium name="RefSeq"/>
        </authorList>
    </citation>
    <scope>IDENTIFICATION</scope>
    <source>
        <tissue evidence="9">Whole larvae</tissue>
    </source>
</reference>
<proteinExistence type="predicted"/>
<dbReference type="InParanoid" id="A0A6J1WGP0"/>
<sequence>MDLKRKRGDNWTRQEKELFINIMRHSSSIIENKNTDTDANKQKLLEWQKIERKFRQLSGTSRQISQLKGVWRRMKMTAKKNVSQNLNPSEEDRTIMEICSNMEKNANDPISVKYEQQSEQESVDSVCDESLSDKEDVTEEALTIPTDSEVLTVDNPPNVVPRNDNIKILLNAPKIQKQKFFGKKERFRRIKTSHKTLSDSNLLIKEQSLKLLQAEYDLKLKYQRRELQYQKEKHKIELQILMLEKEKKELEIAALKKIY</sequence>
<evidence type="ECO:0000256" key="4">
    <source>
        <dbReference type="ARBA" id="ARBA00023163"/>
    </source>
</evidence>
<comment type="subunit">
    <text evidence="1">Self-associates forming complexes of several hundred monomers.</text>
</comment>
<dbReference type="KEGG" id="gmw:113513454"/>
<keyword evidence="8" id="KW-1185">Reference proteome</keyword>
<dbReference type="PANTHER" id="PTHR21411:SF0">
    <property type="entry name" value="REGULATORY PROTEIN ZESTE"/>
    <property type="match status" value="1"/>
</dbReference>
<gene>
    <name evidence="9" type="primary">LOC113513454</name>
</gene>
<dbReference type="PANTHER" id="PTHR21411">
    <property type="entry name" value="APONTIC"/>
    <property type="match status" value="1"/>
</dbReference>
<dbReference type="Pfam" id="PF13873">
    <property type="entry name" value="Myb_DNA-bind_5"/>
    <property type="match status" value="1"/>
</dbReference>
<keyword evidence="3" id="KW-0805">Transcription regulation</keyword>
<accession>A0A6J1WGP0</accession>
<dbReference type="Proteomes" id="UP001652740">
    <property type="component" value="Unplaced"/>
</dbReference>
<protein>
    <recommendedName>
        <fullName evidence="2">Regulatory protein zeste</fullName>
    </recommendedName>
</protein>
<evidence type="ECO:0000256" key="6">
    <source>
        <dbReference type="SAM" id="Coils"/>
    </source>
</evidence>
<evidence type="ECO:0000313" key="9">
    <source>
        <dbReference type="RefSeq" id="XP_026753249.2"/>
    </source>
</evidence>